<evidence type="ECO:0000313" key="3">
    <source>
        <dbReference type="Proteomes" id="UP000236497"/>
    </source>
</evidence>
<dbReference type="Proteomes" id="UP000236497">
    <property type="component" value="Unassembled WGS sequence"/>
</dbReference>
<evidence type="ECO:0000256" key="1">
    <source>
        <dbReference type="SAM" id="Coils"/>
    </source>
</evidence>
<dbReference type="EMBL" id="CVTD020000017">
    <property type="protein sequence ID" value="CRZ34924.1"/>
    <property type="molecule type" value="Genomic_DNA"/>
</dbReference>
<reference evidence="2 3" key="1">
    <citation type="submission" date="2015-06" db="EMBL/GenBank/DDBJ databases">
        <authorList>
            <person name="Wibberg Daniel"/>
        </authorList>
    </citation>
    <scope>NUCLEOTIDE SEQUENCE [LARGE SCALE GENOMIC DNA]</scope>
    <source>
        <strain evidence="2 3">T3/55T</strain>
    </source>
</reference>
<proteinExistence type="predicted"/>
<keyword evidence="3" id="KW-1185">Reference proteome</keyword>
<dbReference type="AlphaFoldDB" id="A0A0H5SHG2"/>
<feature type="coiled-coil region" evidence="1">
    <location>
        <begin position="21"/>
        <end position="125"/>
    </location>
</feature>
<accession>A0A0H5SHG2</accession>
<organism evidence="2 3">
    <name type="scientific">Herbinix hemicellulosilytica</name>
    <dbReference type="NCBI Taxonomy" id="1564487"/>
    <lineage>
        <taxon>Bacteria</taxon>
        <taxon>Bacillati</taxon>
        <taxon>Bacillota</taxon>
        <taxon>Clostridia</taxon>
        <taxon>Lachnospirales</taxon>
        <taxon>Lachnospiraceae</taxon>
        <taxon>Herbinix</taxon>
    </lineage>
</organism>
<dbReference type="OrthoDB" id="1779742at2"/>
<dbReference type="InterPro" id="IPR016024">
    <property type="entry name" value="ARM-type_fold"/>
</dbReference>
<evidence type="ECO:0000313" key="2">
    <source>
        <dbReference type="EMBL" id="CRZ34924.1"/>
    </source>
</evidence>
<keyword evidence="1" id="KW-0175">Coiled coil</keyword>
<dbReference type="Gene3D" id="1.20.120.20">
    <property type="entry name" value="Apolipoprotein"/>
    <property type="match status" value="1"/>
</dbReference>
<name>A0A0H5SHG2_HERHM</name>
<dbReference type="RefSeq" id="WP_103203027.1">
    <property type="nucleotide sequence ID" value="NZ_CVTD020000017.1"/>
</dbReference>
<evidence type="ECO:0008006" key="4">
    <source>
        <dbReference type="Google" id="ProtNLM"/>
    </source>
</evidence>
<sequence>MADGTLRFDTRIDDSGFVEGIKKLSSKQIKLQNEIKKTQMEMTKLEQAIKQMESAKVPTEEYKAIQAQIAEAQKKLNGYLETEQRMKDTGVSTQSRAWQNLQWKIEDARNTLRAAKADLAALEASGGAFVTGGDSAKLADMRAKYDLLGGKLSEYQARLAEVTAKEEQNATSGSRVSRVLGMIASAASRAWSGMQSLGNVMTSTFSKMGQLMAGVMRFAKSAILNLRKMTSIFSFGNKITNKFGSGMSRVLRSLILYRGILKILRNFIQTTWSALKTNEQFTSSLSRIKGNLYTAFQPIIDAAMPAINALMSGLVKLTGYLAQFTSLLFGRTVKASQAAAKAQYEQAQAMEDASKSANNQLSSIDKLNNIVENETGSDSSKVQPNFTYDIETSENVADFVDKLKQAWENADFSEIGKIIAGKINDALKSINWENIQSATQKLARSIYTGINGYINEFDWQAWGATIGKGINTAVNFANDLLKGTDWSALGAGMGTKLQSIFDTIDWNALGMLLANGLNSISKYINSFYESADWTGFGSKVATSLNTSISNINWANVGQALSNGLNIAIRIAYGFITTFDWSGLGQGVADSINKFMSNTDWTKLAKGASSLALGLLNTVTTAIRKIDWQAIGNTIGDMISNIDWLGLAGSIIDLLVSAFNGLVSLIFGIGETIGRNIMEGLSNGISLSEIIKNAGKWIKDHIFSPIINNIKKLFGIHSPSTVMEGIGKNIMQGMINGITSLVENVKTKFNKLVEDIKKFFENLPTWFRNKFTDALNKIKEVFDITAVKTHFSNVWDGIKSCFSKVSDWFKDTFTKAWTNVKNVFSTGGKIYDGIKEGIGDTFKAVVNRLIDGINTIIAVPFNAINGMLNKIRNVSILGFEPFKSFWGENPLKVPQIPKLATGTVVPANYGEFLAVLGDNKREAEVVSPLSTMKQALKEVIQEMGGAGVNTVILNVNLSGKQIHSEVVRVDREYKSQTGRSAFAY</sequence>
<gene>
    <name evidence="2" type="ORF">HHT355_1724</name>
</gene>
<protein>
    <recommendedName>
        <fullName evidence="4">Phage-related protein</fullName>
    </recommendedName>
</protein>
<dbReference type="SUPFAM" id="SSF48371">
    <property type="entry name" value="ARM repeat"/>
    <property type="match status" value="1"/>
</dbReference>